<dbReference type="InterPro" id="IPR027246">
    <property type="entry name" value="Porin_Euk/Tom40"/>
</dbReference>
<name>A0A164VWI0_DAUCS</name>
<dbReference type="Gramene" id="KZM90964">
    <property type="protein sequence ID" value="KZM90964"/>
    <property type="gene ID" value="DCAR_021671"/>
</dbReference>
<protein>
    <submittedName>
        <fullName evidence="2">Uncharacterized protein</fullName>
    </submittedName>
</protein>
<gene>
    <name evidence="2" type="ORF">DCAR_021671</name>
    <name evidence="3" type="ORF">DCAR_0624544</name>
</gene>
<dbReference type="InterPro" id="IPR001925">
    <property type="entry name" value="Porin_Euk"/>
</dbReference>
<dbReference type="InterPro" id="IPR023614">
    <property type="entry name" value="Porin_dom_sf"/>
</dbReference>
<dbReference type="Pfam" id="PF01459">
    <property type="entry name" value="Porin_3"/>
    <property type="match status" value="1"/>
</dbReference>
<dbReference type="STRING" id="79200.A0A164VWI0"/>
<evidence type="ECO:0000313" key="3">
    <source>
        <dbReference type="EMBL" id="WOH05131.1"/>
    </source>
</evidence>
<evidence type="ECO:0000313" key="4">
    <source>
        <dbReference type="Proteomes" id="UP000077755"/>
    </source>
</evidence>
<organism evidence="2">
    <name type="scientific">Daucus carota subsp. sativus</name>
    <name type="common">Carrot</name>
    <dbReference type="NCBI Taxonomy" id="79200"/>
    <lineage>
        <taxon>Eukaryota</taxon>
        <taxon>Viridiplantae</taxon>
        <taxon>Streptophyta</taxon>
        <taxon>Embryophyta</taxon>
        <taxon>Tracheophyta</taxon>
        <taxon>Spermatophyta</taxon>
        <taxon>Magnoliopsida</taxon>
        <taxon>eudicotyledons</taxon>
        <taxon>Gunneridae</taxon>
        <taxon>Pentapetalae</taxon>
        <taxon>asterids</taxon>
        <taxon>campanulids</taxon>
        <taxon>Apiales</taxon>
        <taxon>Apiaceae</taxon>
        <taxon>Apioideae</taxon>
        <taxon>Scandiceae</taxon>
        <taxon>Daucinae</taxon>
        <taxon>Daucus</taxon>
        <taxon>Daucus sect. Daucus</taxon>
    </lineage>
</organism>
<comment type="similarity">
    <text evidence="1">Belongs to the eukaryotic mitochondrial porin (TC 1.B.8.1) family.</text>
</comment>
<dbReference type="EMBL" id="LNRQ01000006">
    <property type="protein sequence ID" value="KZM90964.1"/>
    <property type="molecule type" value="Genomic_DNA"/>
</dbReference>
<keyword evidence="4" id="KW-1185">Reference proteome</keyword>
<accession>A0A164VWI0</accession>
<reference evidence="3" key="2">
    <citation type="submission" date="2022-03" db="EMBL/GenBank/DDBJ databases">
        <title>Draft title - Genomic analysis of global carrot germplasm unveils the trajectory of domestication and the origin of high carotenoid orange carrot.</title>
        <authorList>
            <person name="Iorizzo M."/>
            <person name="Ellison S."/>
            <person name="Senalik D."/>
            <person name="Macko-Podgorni A."/>
            <person name="Grzebelus D."/>
            <person name="Bostan H."/>
            <person name="Rolling W."/>
            <person name="Curaba J."/>
            <person name="Simon P."/>
        </authorList>
    </citation>
    <scope>NUCLEOTIDE SEQUENCE</scope>
    <source>
        <tissue evidence="3">Leaf</tissue>
    </source>
</reference>
<dbReference type="Proteomes" id="UP000077755">
    <property type="component" value="Chromosome 6"/>
</dbReference>
<proteinExistence type="inferred from homology"/>
<dbReference type="GO" id="GO:0008308">
    <property type="term" value="F:voltage-gated monoatomic anion channel activity"/>
    <property type="evidence" value="ECO:0007669"/>
    <property type="project" value="InterPro"/>
</dbReference>
<dbReference type="PANTHER" id="PTHR11743">
    <property type="entry name" value="VOLTAGE-DEPENDENT ANION-SELECTIVE CHANNEL"/>
    <property type="match status" value="1"/>
</dbReference>
<evidence type="ECO:0000313" key="2">
    <source>
        <dbReference type="EMBL" id="KZM90964.1"/>
    </source>
</evidence>
<dbReference type="Gene3D" id="2.40.160.10">
    <property type="entry name" value="Porin"/>
    <property type="match status" value="1"/>
</dbReference>
<dbReference type="PANTHER" id="PTHR11743:SF70">
    <property type="entry name" value="GH26960P-RELATED"/>
    <property type="match status" value="1"/>
</dbReference>
<reference evidence="2" key="1">
    <citation type="journal article" date="2016" name="Nat. Genet.">
        <title>A high-quality carrot genome assembly provides new insights into carotenoid accumulation and asterid genome evolution.</title>
        <authorList>
            <person name="Iorizzo M."/>
            <person name="Ellison S."/>
            <person name="Senalik D."/>
            <person name="Zeng P."/>
            <person name="Satapoomin P."/>
            <person name="Huang J."/>
            <person name="Bowman M."/>
            <person name="Iovene M."/>
            <person name="Sanseverino W."/>
            <person name="Cavagnaro P."/>
            <person name="Yildiz M."/>
            <person name="Macko-Podgorni A."/>
            <person name="Moranska E."/>
            <person name="Grzebelus E."/>
            <person name="Grzebelus D."/>
            <person name="Ashrafi H."/>
            <person name="Zheng Z."/>
            <person name="Cheng S."/>
            <person name="Spooner D."/>
            <person name="Van Deynze A."/>
            <person name="Simon P."/>
        </authorList>
    </citation>
    <scope>NUCLEOTIDE SEQUENCE [LARGE SCALE GENOMIC DNA]</scope>
    <source>
        <tissue evidence="2">Leaf</tissue>
    </source>
</reference>
<dbReference type="EMBL" id="CP093348">
    <property type="protein sequence ID" value="WOH05131.1"/>
    <property type="molecule type" value="Genomic_DNA"/>
</dbReference>
<dbReference type="GO" id="GO:0005741">
    <property type="term" value="C:mitochondrial outer membrane"/>
    <property type="evidence" value="ECO:0007669"/>
    <property type="project" value="InterPro"/>
</dbReference>
<evidence type="ECO:0000256" key="1">
    <source>
        <dbReference type="ARBA" id="ARBA00009624"/>
    </source>
</evidence>
<sequence>MSKDTSLYSYIIQKTREIFNKDYGKLKFSPNVSSRFVIGSAGNGVYMSVYSAHLKSGIFSADIKFNLLTNPNVLTNFAIDGRSLFPGMKAFCRFDILKPKSDVIGVEYQHKYAGINVHIMRLTGNPILNFSSFVRDSTTALETDVSYDMRTAKFSGGITLRYVGLKNTFMFGYKGSTLNASYCHKVNCNLWKNMNVIQRALASLSIIAVSAEASHNLSTHQNTITYHTKFALSSATILKACYDNHGVATFVMLSKVNQNSRVAISSVFYTRDSDSSAMFGVSFGTKF</sequence>
<dbReference type="AlphaFoldDB" id="A0A164VWI0"/>